<feature type="domain" description="Lysozyme inhibitor LprI-like N-terminal" evidence="2">
    <location>
        <begin position="51"/>
        <end position="152"/>
    </location>
</feature>
<dbReference type="Pfam" id="PF07007">
    <property type="entry name" value="LprI"/>
    <property type="match status" value="1"/>
</dbReference>
<name>A0A927D697_9RHOB</name>
<comment type="caution">
    <text evidence="3">The sequence shown here is derived from an EMBL/GenBank/DDBJ whole genome shotgun (WGS) entry which is preliminary data.</text>
</comment>
<organism evidence="3 4">
    <name type="scientific">Sulfitobacter aestuariivivens</name>
    <dbReference type="NCBI Taxonomy" id="2766981"/>
    <lineage>
        <taxon>Bacteria</taxon>
        <taxon>Pseudomonadati</taxon>
        <taxon>Pseudomonadota</taxon>
        <taxon>Alphaproteobacteria</taxon>
        <taxon>Rhodobacterales</taxon>
        <taxon>Roseobacteraceae</taxon>
        <taxon>Sulfitobacter</taxon>
    </lineage>
</organism>
<dbReference type="EMBL" id="JACTAG010000001">
    <property type="protein sequence ID" value="MBD3663586.1"/>
    <property type="molecule type" value="Genomic_DNA"/>
</dbReference>
<dbReference type="InterPro" id="IPR009739">
    <property type="entry name" value="LprI-like_N"/>
</dbReference>
<evidence type="ECO:0000256" key="1">
    <source>
        <dbReference type="SAM" id="SignalP"/>
    </source>
</evidence>
<reference evidence="3" key="1">
    <citation type="submission" date="2020-08" db="EMBL/GenBank/DDBJ databases">
        <title>Sulfitobacter aestuariivivens sp. nov., isolated from a tidal flat.</title>
        <authorList>
            <person name="Park S."/>
            <person name="Yoon J.-H."/>
        </authorList>
    </citation>
    <scope>NUCLEOTIDE SEQUENCE</scope>
    <source>
        <strain evidence="3">TSTF-M16</strain>
    </source>
</reference>
<dbReference type="RefSeq" id="WP_191074538.1">
    <property type="nucleotide sequence ID" value="NZ_JACTAG010000001.1"/>
</dbReference>
<keyword evidence="1" id="KW-0732">Signal</keyword>
<dbReference type="AlphaFoldDB" id="A0A927D697"/>
<sequence>MKAIALVCAFVAAPVWAQDLPYSDIATRECLETASDFAAREACIGTSADLCMATPEGGTTYGMNGCLDRELAFWDKVLNQNYQIRMADAKARDADVGPTLGVQADALRDMQLAWIAFRDAACEFERSQWQGGTGGGPATIACMLELTGRQALVLGRVDR</sequence>
<dbReference type="Gene3D" id="1.20.1270.180">
    <property type="match status" value="1"/>
</dbReference>
<accession>A0A927D697</accession>
<proteinExistence type="predicted"/>
<protein>
    <submittedName>
        <fullName evidence="3">DUF1311 domain-containing protein</fullName>
    </submittedName>
</protein>
<gene>
    <name evidence="3" type="ORF">H9Q16_06605</name>
</gene>
<feature type="signal peptide" evidence="1">
    <location>
        <begin position="1"/>
        <end position="17"/>
    </location>
</feature>
<dbReference type="Proteomes" id="UP000635142">
    <property type="component" value="Unassembled WGS sequence"/>
</dbReference>
<keyword evidence="4" id="KW-1185">Reference proteome</keyword>
<feature type="chain" id="PRO_5036678148" evidence="1">
    <location>
        <begin position="18"/>
        <end position="159"/>
    </location>
</feature>
<evidence type="ECO:0000313" key="3">
    <source>
        <dbReference type="EMBL" id="MBD3663586.1"/>
    </source>
</evidence>
<evidence type="ECO:0000259" key="2">
    <source>
        <dbReference type="Pfam" id="PF07007"/>
    </source>
</evidence>
<evidence type="ECO:0000313" key="4">
    <source>
        <dbReference type="Proteomes" id="UP000635142"/>
    </source>
</evidence>